<evidence type="ECO:0000313" key="2">
    <source>
        <dbReference type="EMBL" id="KAK9130717.1"/>
    </source>
</evidence>
<accession>A0AAP0P4I7</accession>
<proteinExistence type="predicted"/>
<dbReference type="AlphaFoldDB" id="A0AAP0P4I7"/>
<reference evidence="2 3" key="1">
    <citation type="submission" date="2024-01" db="EMBL/GenBank/DDBJ databases">
        <title>Genome assemblies of Stephania.</title>
        <authorList>
            <person name="Yang L."/>
        </authorList>
    </citation>
    <scope>NUCLEOTIDE SEQUENCE [LARGE SCALE GENOMIC DNA]</scope>
    <source>
        <strain evidence="2">QJT</strain>
        <tissue evidence="2">Leaf</tissue>
    </source>
</reference>
<dbReference type="PANTHER" id="PTHR35307:SF3">
    <property type="entry name" value="DUF4220 DOMAIN-CONTAINING PROTEIN"/>
    <property type="match status" value="1"/>
</dbReference>
<keyword evidence="1" id="KW-0812">Transmembrane</keyword>
<evidence type="ECO:0000313" key="3">
    <source>
        <dbReference type="Proteomes" id="UP001417504"/>
    </source>
</evidence>
<name>A0AAP0P4I7_9MAGN</name>
<organism evidence="2 3">
    <name type="scientific">Stephania japonica</name>
    <dbReference type="NCBI Taxonomy" id="461633"/>
    <lineage>
        <taxon>Eukaryota</taxon>
        <taxon>Viridiplantae</taxon>
        <taxon>Streptophyta</taxon>
        <taxon>Embryophyta</taxon>
        <taxon>Tracheophyta</taxon>
        <taxon>Spermatophyta</taxon>
        <taxon>Magnoliopsida</taxon>
        <taxon>Ranunculales</taxon>
        <taxon>Menispermaceae</taxon>
        <taxon>Menispermoideae</taxon>
        <taxon>Cissampelideae</taxon>
        <taxon>Stephania</taxon>
    </lineage>
</organism>
<dbReference type="Proteomes" id="UP001417504">
    <property type="component" value="Unassembled WGS sequence"/>
</dbReference>
<dbReference type="EMBL" id="JBBNAE010000004">
    <property type="protein sequence ID" value="KAK9130717.1"/>
    <property type="molecule type" value="Genomic_DNA"/>
</dbReference>
<feature type="transmembrane region" description="Helical" evidence="1">
    <location>
        <begin position="14"/>
        <end position="36"/>
    </location>
</feature>
<comment type="caution">
    <text evidence="2">The sequence shown here is derived from an EMBL/GenBank/DDBJ whole genome shotgun (WGS) entry which is preliminary data.</text>
</comment>
<gene>
    <name evidence="2" type="ORF">Sjap_011204</name>
</gene>
<dbReference type="PANTHER" id="PTHR35307">
    <property type="entry name" value="PROTEIN, PUTATIVE-RELATED"/>
    <property type="match status" value="1"/>
</dbReference>
<evidence type="ECO:0000256" key="1">
    <source>
        <dbReference type="SAM" id="Phobius"/>
    </source>
</evidence>
<keyword evidence="1" id="KW-1133">Transmembrane helix</keyword>
<sequence>MCLGVSDYGWSTPIILIMQIITVVVGSLAAALRWMIMLSDPPLHLRSTATELDCEMHFEVEIFSFQSLIYKRAAKEPVIRALDEAFELVYYIDKKINVENFQDVMKHGFAKALLAHKNVHLSKKDSSTRLHALVNEALSSIENEWNAFPDGLARKEIKIIMDFICVQEYASIEELCEDLEQLFVDMLLFFLPQLPIFIFKEVNESSIEVHEERARSSVRLLCKLKLLEDKVQWLFPEGCRVTKLMDPEELEGRVNDDQARNSENWALSTPVVLDQDGSASTIQVPNVSNPDVEYASIEKRDEDLEQLFVDMLLFFLPQLPIEVLEERARSIFQLLRKLKLLED</sequence>
<keyword evidence="1" id="KW-0472">Membrane</keyword>
<protein>
    <submittedName>
        <fullName evidence="2">Uncharacterized protein</fullName>
    </submittedName>
</protein>
<keyword evidence="3" id="KW-1185">Reference proteome</keyword>